<proteinExistence type="inferred from homology"/>
<dbReference type="Proteomes" id="UP001596548">
    <property type="component" value="Unassembled WGS sequence"/>
</dbReference>
<dbReference type="InterPro" id="IPR001547">
    <property type="entry name" value="Glyco_hydro_5"/>
</dbReference>
<dbReference type="Gene3D" id="3.20.20.80">
    <property type="entry name" value="Glycosidases"/>
    <property type="match status" value="1"/>
</dbReference>
<feature type="domain" description="Glycoside hydrolase family 5" evidence="5">
    <location>
        <begin position="55"/>
        <end position="270"/>
    </location>
</feature>
<dbReference type="EMBL" id="JBHTBJ010000001">
    <property type="protein sequence ID" value="MFC7272946.1"/>
    <property type="molecule type" value="Genomic_DNA"/>
</dbReference>
<evidence type="ECO:0000313" key="7">
    <source>
        <dbReference type="Proteomes" id="UP001596548"/>
    </source>
</evidence>
<evidence type="ECO:0000256" key="3">
    <source>
        <dbReference type="RuleBase" id="RU361153"/>
    </source>
</evidence>
<dbReference type="SUPFAM" id="SSF51445">
    <property type="entry name" value="(Trans)glycosidases"/>
    <property type="match status" value="1"/>
</dbReference>
<keyword evidence="7" id="KW-1185">Reference proteome</keyword>
<keyword evidence="2 3" id="KW-0326">Glycosidase</keyword>
<comment type="caution">
    <text evidence="6">The sequence shown here is derived from an EMBL/GenBank/DDBJ whole genome shotgun (WGS) entry which is preliminary data.</text>
</comment>
<evidence type="ECO:0000256" key="1">
    <source>
        <dbReference type="ARBA" id="ARBA00022801"/>
    </source>
</evidence>
<organism evidence="6 7">
    <name type="scientific">Paractinoplanes rhizophilus</name>
    <dbReference type="NCBI Taxonomy" id="1416877"/>
    <lineage>
        <taxon>Bacteria</taxon>
        <taxon>Bacillati</taxon>
        <taxon>Actinomycetota</taxon>
        <taxon>Actinomycetes</taxon>
        <taxon>Micromonosporales</taxon>
        <taxon>Micromonosporaceae</taxon>
        <taxon>Paractinoplanes</taxon>
    </lineage>
</organism>
<keyword evidence="1 3" id="KW-0378">Hydrolase</keyword>
<accession>A0ABW2HJA7</accession>
<feature type="chain" id="PRO_5046203726" evidence="4">
    <location>
        <begin position="21"/>
        <end position="476"/>
    </location>
</feature>
<feature type="signal peptide" evidence="4">
    <location>
        <begin position="1"/>
        <end position="20"/>
    </location>
</feature>
<dbReference type="Gene3D" id="2.60.120.260">
    <property type="entry name" value="Galactose-binding domain-like"/>
    <property type="match status" value="1"/>
</dbReference>
<keyword evidence="4" id="KW-0732">Signal</keyword>
<reference evidence="7" key="1">
    <citation type="journal article" date="2019" name="Int. J. Syst. Evol. Microbiol.">
        <title>The Global Catalogue of Microorganisms (GCM) 10K type strain sequencing project: providing services to taxonomists for standard genome sequencing and annotation.</title>
        <authorList>
            <consortium name="The Broad Institute Genomics Platform"/>
            <consortium name="The Broad Institute Genome Sequencing Center for Infectious Disease"/>
            <person name="Wu L."/>
            <person name="Ma J."/>
        </authorList>
    </citation>
    <scope>NUCLEOTIDE SEQUENCE [LARGE SCALE GENOMIC DNA]</scope>
    <source>
        <strain evidence="7">XZYJT-10</strain>
    </source>
</reference>
<protein>
    <submittedName>
        <fullName evidence="6">Cellulase family glycosylhydrolase</fullName>
    </submittedName>
</protein>
<dbReference type="InterPro" id="IPR017853">
    <property type="entry name" value="GH"/>
</dbReference>
<comment type="similarity">
    <text evidence="3">Belongs to the glycosyl hydrolase 5 (cellulase A) family.</text>
</comment>
<evidence type="ECO:0000256" key="4">
    <source>
        <dbReference type="SAM" id="SignalP"/>
    </source>
</evidence>
<gene>
    <name evidence="6" type="ORF">ACFQS1_03040</name>
</gene>
<evidence type="ECO:0000313" key="6">
    <source>
        <dbReference type="EMBL" id="MFC7272946.1"/>
    </source>
</evidence>
<evidence type="ECO:0000259" key="5">
    <source>
        <dbReference type="Pfam" id="PF00150"/>
    </source>
</evidence>
<dbReference type="Pfam" id="PF00150">
    <property type="entry name" value="Cellulase"/>
    <property type="match status" value="1"/>
</dbReference>
<dbReference type="RefSeq" id="WP_378964391.1">
    <property type="nucleotide sequence ID" value="NZ_JBHTBJ010000001.1"/>
</dbReference>
<dbReference type="SUPFAM" id="SSF49785">
    <property type="entry name" value="Galactose-binding domain-like"/>
    <property type="match status" value="1"/>
</dbReference>
<evidence type="ECO:0000256" key="2">
    <source>
        <dbReference type="ARBA" id="ARBA00023295"/>
    </source>
</evidence>
<name>A0ABW2HJA7_9ACTN</name>
<sequence length="476" mass="49756">MTAAMIATLPLMTVPASATAAGTATAATTLPGRLATVTTAKQINYYPSQAGWSRMWTDFDPDTIDADLAKAAALGADSVRAIVFPSVFGWPTPKPEYTTKLAQFVSLAAAHGMTVKLTLFDWWDGYTDIAGSTTWANAILAPYRYDTRIIAIGLQNELDPTNAAALAWAKKLVPVVRDAAPNIPVTISVNDVANLAKLKAAVAVDYYDYHFYGNSERALAELRQAQAAVAPVPLVLGETGASTVTNTEGEQAAYLARVFEAAKVAGIESVAPWTLTDFAAGAIPASGVAQSPAQYKFGLYRTDGAAKPAAGVVRAAWAGVAYPSSVLDLGFENAAGQTPWSTYLPELGVATKTTAVARSGKWSVTMTNTGKTPAGSPSYRVSPIVPVQPGQNWHAEVWARGNAATGATQIALSWFDAGNRWLGGASSASLPPGTTNWTKLGVDQVAPAGAASLQIHLKSGDNTGTVWFDDVAMTVS</sequence>
<dbReference type="InterPro" id="IPR008979">
    <property type="entry name" value="Galactose-bd-like_sf"/>
</dbReference>